<keyword evidence="9" id="KW-1185">Reference proteome</keyword>
<comment type="subcellular location">
    <subcellularLocation>
        <location evidence="1">Secreted</location>
    </subcellularLocation>
</comment>
<feature type="disulfide bond" evidence="5">
    <location>
        <begin position="20"/>
        <end position="120"/>
    </location>
</feature>
<dbReference type="InterPro" id="IPR001820">
    <property type="entry name" value="TIMP"/>
</dbReference>
<dbReference type="Gene3D" id="2.40.50.120">
    <property type="match status" value="1"/>
</dbReference>
<evidence type="ECO:0000256" key="2">
    <source>
        <dbReference type="ARBA" id="ARBA00022525"/>
    </source>
</evidence>
<organism evidence="8 9">
    <name type="scientific">Steinernema hermaphroditum</name>
    <dbReference type="NCBI Taxonomy" id="289476"/>
    <lineage>
        <taxon>Eukaryota</taxon>
        <taxon>Metazoa</taxon>
        <taxon>Ecdysozoa</taxon>
        <taxon>Nematoda</taxon>
        <taxon>Chromadorea</taxon>
        <taxon>Rhabditida</taxon>
        <taxon>Tylenchina</taxon>
        <taxon>Panagrolaimomorpha</taxon>
        <taxon>Strongyloidoidea</taxon>
        <taxon>Steinernematidae</taxon>
        <taxon>Steinernema</taxon>
    </lineage>
</organism>
<feature type="disulfide bond" evidence="5">
    <location>
        <begin position="18"/>
        <end position="93"/>
    </location>
</feature>
<dbReference type="GO" id="GO:0051045">
    <property type="term" value="P:negative regulation of membrane protein ectodomain proteolysis"/>
    <property type="evidence" value="ECO:0007669"/>
    <property type="project" value="TreeGrafter"/>
</dbReference>
<keyword evidence="4" id="KW-0479">Metal-binding</keyword>
<proteinExistence type="predicted"/>
<evidence type="ECO:0000256" key="4">
    <source>
        <dbReference type="PIRSR" id="PIRSR601820-1"/>
    </source>
</evidence>
<accession>A0AA39LXR5</accession>
<evidence type="ECO:0000256" key="1">
    <source>
        <dbReference type="ARBA" id="ARBA00004613"/>
    </source>
</evidence>
<dbReference type="SUPFAM" id="SSF50242">
    <property type="entry name" value="TIMP-like"/>
    <property type="match status" value="1"/>
</dbReference>
<keyword evidence="2" id="KW-0964">Secreted</keyword>
<dbReference type="PANTHER" id="PTHR11844:SF25">
    <property type="entry name" value="NTR DOMAIN-CONTAINING PROTEIN"/>
    <property type="match status" value="1"/>
</dbReference>
<dbReference type="GO" id="GO:0031012">
    <property type="term" value="C:extracellular matrix"/>
    <property type="evidence" value="ECO:0007669"/>
    <property type="project" value="TreeGrafter"/>
</dbReference>
<evidence type="ECO:0000256" key="3">
    <source>
        <dbReference type="ARBA" id="ARBA00023157"/>
    </source>
</evidence>
<keyword evidence="4" id="KW-0862">Zinc</keyword>
<dbReference type="GO" id="GO:0005615">
    <property type="term" value="C:extracellular space"/>
    <property type="evidence" value="ECO:0007669"/>
    <property type="project" value="TreeGrafter"/>
</dbReference>
<dbReference type="GO" id="GO:0008191">
    <property type="term" value="F:metalloendopeptidase inhibitor activity"/>
    <property type="evidence" value="ECO:0007669"/>
    <property type="project" value="InterPro"/>
</dbReference>
<evidence type="ECO:0000313" key="9">
    <source>
        <dbReference type="Proteomes" id="UP001175271"/>
    </source>
</evidence>
<dbReference type="PANTHER" id="PTHR11844">
    <property type="entry name" value="METALLOPROTEASE INHIBITOR"/>
    <property type="match status" value="1"/>
</dbReference>
<dbReference type="InterPro" id="IPR001134">
    <property type="entry name" value="Netrin_domain"/>
</dbReference>
<dbReference type="AlphaFoldDB" id="A0AA39LXR5"/>
<sequence>MYRTFLYFFTLLAITCGCTCGPEPPSPQENFCQSDFVGVVEIVSTKRPASEEDPHPLVYTAKANNPHLIFKAPKNFNISQNIVFETYSETYMCNVGWLKDGRTYLLNGRVHENTIFLNRCFQVAANEWYRVPAHIRNALKDGSYARNCPKKL</sequence>
<feature type="disulfide bond" evidence="5">
    <location>
        <begin position="32"/>
        <end position="148"/>
    </location>
</feature>
<feature type="chain" id="PRO_5041228373" description="NTR domain-containing protein" evidence="6">
    <location>
        <begin position="21"/>
        <end position="152"/>
    </location>
</feature>
<dbReference type="PROSITE" id="PS50189">
    <property type="entry name" value="NTR"/>
    <property type="match status" value="1"/>
</dbReference>
<feature type="signal peptide" evidence="6">
    <location>
        <begin position="1"/>
        <end position="20"/>
    </location>
</feature>
<reference evidence="8" key="1">
    <citation type="submission" date="2023-06" db="EMBL/GenBank/DDBJ databases">
        <title>Genomic analysis of the entomopathogenic nematode Steinernema hermaphroditum.</title>
        <authorList>
            <person name="Schwarz E.M."/>
            <person name="Heppert J.K."/>
            <person name="Baniya A."/>
            <person name="Schwartz H.T."/>
            <person name="Tan C.-H."/>
            <person name="Antoshechkin I."/>
            <person name="Sternberg P.W."/>
            <person name="Goodrich-Blair H."/>
            <person name="Dillman A.R."/>
        </authorList>
    </citation>
    <scope>NUCLEOTIDE SEQUENCE</scope>
    <source>
        <strain evidence="8">PS9179</strain>
        <tissue evidence="8">Whole animal</tissue>
    </source>
</reference>
<name>A0AA39LXR5_9BILA</name>
<keyword evidence="6" id="KW-0732">Signal</keyword>
<dbReference type="Proteomes" id="UP001175271">
    <property type="component" value="Unassembled WGS sequence"/>
</dbReference>
<feature type="domain" description="NTR" evidence="7">
    <location>
        <begin position="16"/>
        <end position="148"/>
    </location>
</feature>
<gene>
    <name evidence="8" type="ORF">QR680_006636</name>
</gene>
<keyword evidence="3 5" id="KW-1015">Disulfide bond</keyword>
<dbReference type="GO" id="GO:0046872">
    <property type="term" value="F:metal ion binding"/>
    <property type="evidence" value="ECO:0007669"/>
    <property type="project" value="UniProtKB-KW"/>
</dbReference>
<evidence type="ECO:0000256" key="6">
    <source>
        <dbReference type="SAM" id="SignalP"/>
    </source>
</evidence>
<comment type="caution">
    <text evidence="8">The sequence shown here is derived from an EMBL/GenBank/DDBJ whole genome shotgun (WGS) entry which is preliminary data.</text>
</comment>
<evidence type="ECO:0000313" key="8">
    <source>
        <dbReference type="EMBL" id="KAK0413165.1"/>
    </source>
</evidence>
<dbReference type="Pfam" id="PF00965">
    <property type="entry name" value="TIMP"/>
    <property type="match status" value="1"/>
</dbReference>
<dbReference type="PROSITE" id="PS51257">
    <property type="entry name" value="PROKAR_LIPOPROTEIN"/>
    <property type="match status" value="1"/>
</dbReference>
<feature type="binding site" evidence="4">
    <location>
        <position position="18"/>
    </location>
    <ligand>
        <name>Zn(2+)</name>
        <dbReference type="ChEBI" id="CHEBI:29105"/>
        <note>ligand shared with metalloproteinase partner</note>
    </ligand>
</feature>
<protein>
    <recommendedName>
        <fullName evidence="7">NTR domain-containing protein</fullName>
    </recommendedName>
</protein>
<evidence type="ECO:0000259" key="7">
    <source>
        <dbReference type="PROSITE" id="PS50189"/>
    </source>
</evidence>
<dbReference type="GO" id="GO:0002020">
    <property type="term" value="F:protease binding"/>
    <property type="evidence" value="ECO:0007669"/>
    <property type="project" value="TreeGrafter"/>
</dbReference>
<dbReference type="InterPro" id="IPR008993">
    <property type="entry name" value="TIMP-like_OB-fold"/>
</dbReference>
<dbReference type="EMBL" id="JAUCMV010000003">
    <property type="protein sequence ID" value="KAK0413165.1"/>
    <property type="molecule type" value="Genomic_DNA"/>
</dbReference>
<evidence type="ECO:0000256" key="5">
    <source>
        <dbReference type="PIRSR" id="PIRSR601820-3"/>
    </source>
</evidence>